<dbReference type="EMBL" id="WOXT01000004">
    <property type="protein sequence ID" value="MUV15107.1"/>
    <property type="molecule type" value="Genomic_DNA"/>
</dbReference>
<name>A0A7C9MNA9_9GAMM</name>
<keyword evidence="4" id="KW-1185">Reference proteome</keyword>
<evidence type="ECO:0000256" key="1">
    <source>
        <dbReference type="SAM" id="MobiDB-lite"/>
    </source>
</evidence>
<feature type="region of interest" description="Disordered" evidence="1">
    <location>
        <begin position="60"/>
        <end position="79"/>
    </location>
</feature>
<feature type="signal peptide" evidence="2">
    <location>
        <begin position="1"/>
        <end position="19"/>
    </location>
</feature>
<sequence>MRQASALMALALCCATASAQTQTQAPANFEGQPVQTLTATLRGTTFSLHATDSGYIPESTDRLTFDNAGPEMEKATGDRGPRYRWGFGFALKGDAKPVRVRVEDFGKDADTLLVDDTAPVIDAGHRWSGRAATECDIVPTAPCAAWIFDKGLQTLIFRLTVDFDDGTNQVLYQGAAFNPDTMQPVWSFLGVKR</sequence>
<evidence type="ECO:0000313" key="4">
    <source>
        <dbReference type="Proteomes" id="UP000479692"/>
    </source>
</evidence>
<accession>A0A7C9MNA9</accession>
<dbReference type="Proteomes" id="UP000479692">
    <property type="component" value="Unassembled WGS sequence"/>
</dbReference>
<evidence type="ECO:0000313" key="3">
    <source>
        <dbReference type="EMBL" id="MUV15107.1"/>
    </source>
</evidence>
<protein>
    <submittedName>
        <fullName evidence="3">Uncharacterized protein</fullName>
    </submittedName>
</protein>
<organism evidence="3 4">
    <name type="scientific">Noviluteimonas gilva</name>
    <dbReference type="NCBI Taxonomy" id="2682097"/>
    <lineage>
        <taxon>Bacteria</taxon>
        <taxon>Pseudomonadati</taxon>
        <taxon>Pseudomonadota</taxon>
        <taxon>Gammaproteobacteria</taxon>
        <taxon>Lysobacterales</taxon>
        <taxon>Lysobacteraceae</taxon>
        <taxon>Noviluteimonas</taxon>
    </lineage>
</organism>
<keyword evidence="2" id="KW-0732">Signal</keyword>
<reference evidence="3 4" key="1">
    <citation type="submission" date="2019-12" db="EMBL/GenBank/DDBJ databases">
        <authorList>
            <person name="Xu J."/>
        </authorList>
    </citation>
    <scope>NUCLEOTIDE SEQUENCE [LARGE SCALE GENOMIC DNA]</scope>
    <source>
        <strain evidence="3 4">HX-5-24</strain>
    </source>
</reference>
<feature type="chain" id="PRO_5028819568" evidence="2">
    <location>
        <begin position="20"/>
        <end position="193"/>
    </location>
</feature>
<proteinExistence type="predicted"/>
<gene>
    <name evidence="3" type="ORF">GN331_12925</name>
</gene>
<evidence type="ECO:0000256" key="2">
    <source>
        <dbReference type="SAM" id="SignalP"/>
    </source>
</evidence>
<comment type="caution">
    <text evidence="3">The sequence shown here is derived from an EMBL/GenBank/DDBJ whole genome shotgun (WGS) entry which is preliminary data.</text>
</comment>
<dbReference type="AlphaFoldDB" id="A0A7C9MNA9"/>